<gene>
    <name evidence="1" type="ORF">Q4527_17600</name>
</gene>
<dbReference type="Proteomes" id="UP001170717">
    <property type="component" value="Unassembled WGS sequence"/>
</dbReference>
<dbReference type="RefSeq" id="WP_057790209.1">
    <property type="nucleotide sequence ID" value="NZ_CAXIBE010000017.1"/>
</dbReference>
<sequence>MKTFEEAAMPIRSRICKFNTISLFGELISYLQQTPNMKKAGEISAPWIVLLAIDWVLELHPKSGKQTASQKDVQYILNGIWRTQHIAVGVDTSPLSVQIRALLAPQVIFQKNSRDLAYSFLRIKKIIDADPSNRKKFRNAFKKRYELELEEFYELAFLLCIYCMTEKTKFFDFSTLASNFTPHYSLECISKVINILSKTITEFVDEASSEPDRVVADNEYFKESVFLNSPFLLTDKGLLVIHPTMVMIGISESLVRCFIRENSNNRNIFTRCFEEYIDQIHKELSVSAIREDGLREFYAKSGNSDRLVVDFLVQETGATIFIDAKGVDPTNPVLSATSRYRISRRINDQHLKAIRQIIDTVDVLSSNGFENIECIDDRYGLVVTHQEFFLGTGERILSFLPEKLSTELETLAKYLISFRNIHFLTIEQYEKLLCITNESERSIAEFLKYVSNCESDSKTMKMMMEQYIESFCIEVCGLNLPNGCSSILAEKETMFESSLTVLNHNSDYWRMIGRKGGDNGIMHFLKCRKNLIENTYLKKVMA</sequence>
<protein>
    <submittedName>
        <fullName evidence="1">Uncharacterized protein</fullName>
    </submittedName>
</protein>
<evidence type="ECO:0000313" key="2">
    <source>
        <dbReference type="Proteomes" id="UP001170717"/>
    </source>
</evidence>
<accession>A0AAW7Z795</accession>
<evidence type="ECO:0000313" key="1">
    <source>
        <dbReference type="EMBL" id="MDO6579223.1"/>
    </source>
</evidence>
<reference evidence="1" key="1">
    <citation type="submission" date="2023-07" db="EMBL/GenBank/DDBJ databases">
        <title>Genome content predicts the carbon catabolic preferences of heterotrophic bacteria.</title>
        <authorList>
            <person name="Gralka M."/>
        </authorList>
    </citation>
    <scope>NUCLEOTIDE SEQUENCE</scope>
    <source>
        <strain evidence="1">F2M12</strain>
    </source>
</reference>
<name>A0AAW7Z795_9ALTE</name>
<proteinExistence type="predicted"/>
<dbReference type="AlphaFoldDB" id="A0AAW7Z795"/>
<dbReference type="EMBL" id="JAUOQI010000016">
    <property type="protein sequence ID" value="MDO6579223.1"/>
    <property type="molecule type" value="Genomic_DNA"/>
</dbReference>
<comment type="caution">
    <text evidence="1">The sequence shown here is derived from an EMBL/GenBank/DDBJ whole genome shotgun (WGS) entry which is preliminary data.</text>
</comment>
<organism evidence="1 2">
    <name type="scientific">Alteromonas stellipolaris</name>
    <dbReference type="NCBI Taxonomy" id="233316"/>
    <lineage>
        <taxon>Bacteria</taxon>
        <taxon>Pseudomonadati</taxon>
        <taxon>Pseudomonadota</taxon>
        <taxon>Gammaproteobacteria</taxon>
        <taxon>Alteromonadales</taxon>
        <taxon>Alteromonadaceae</taxon>
        <taxon>Alteromonas/Salinimonas group</taxon>
        <taxon>Alteromonas</taxon>
    </lineage>
</organism>